<proteinExistence type="inferred from homology"/>
<feature type="transmembrane region" description="Helical" evidence="7">
    <location>
        <begin position="374"/>
        <end position="396"/>
    </location>
</feature>
<dbReference type="EnsemblMetazoa" id="G26130.1">
    <property type="protein sequence ID" value="G26130.1:cds"/>
    <property type="gene ID" value="G26130"/>
</dbReference>
<evidence type="ECO:0000313" key="10">
    <source>
        <dbReference type="Proteomes" id="UP000005408"/>
    </source>
</evidence>
<name>A0A8W8L107_MAGGI</name>
<dbReference type="PANTHER" id="PTHR24365">
    <property type="entry name" value="TOLL-LIKE RECEPTOR"/>
    <property type="match status" value="1"/>
</dbReference>
<keyword evidence="6 7" id="KW-0472">Membrane</keyword>
<dbReference type="SUPFAM" id="SSF52058">
    <property type="entry name" value="L domain-like"/>
    <property type="match status" value="1"/>
</dbReference>
<dbReference type="PRINTS" id="PR01537">
    <property type="entry name" value="INTRLKN1R1F"/>
</dbReference>
<keyword evidence="5 7" id="KW-1133">Transmembrane helix</keyword>
<evidence type="ECO:0000256" key="5">
    <source>
        <dbReference type="ARBA" id="ARBA00022989"/>
    </source>
</evidence>
<dbReference type="Gene3D" id="3.80.10.10">
    <property type="entry name" value="Ribonuclease Inhibitor"/>
    <property type="match status" value="1"/>
</dbReference>
<protein>
    <recommendedName>
        <fullName evidence="8">TIR domain-containing protein</fullName>
    </recommendedName>
</protein>
<evidence type="ECO:0000256" key="2">
    <source>
        <dbReference type="ARBA" id="ARBA00009634"/>
    </source>
</evidence>
<evidence type="ECO:0000256" key="4">
    <source>
        <dbReference type="ARBA" id="ARBA00022729"/>
    </source>
</evidence>
<dbReference type="GO" id="GO:0005886">
    <property type="term" value="C:plasma membrane"/>
    <property type="evidence" value="ECO:0007669"/>
    <property type="project" value="TreeGrafter"/>
</dbReference>
<organism evidence="9 10">
    <name type="scientific">Magallana gigas</name>
    <name type="common">Pacific oyster</name>
    <name type="synonym">Crassostrea gigas</name>
    <dbReference type="NCBI Taxonomy" id="29159"/>
    <lineage>
        <taxon>Eukaryota</taxon>
        <taxon>Metazoa</taxon>
        <taxon>Spiralia</taxon>
        <taxon>Lophotrochozoa</taxon>
        <taxon>Mollusca</taxon>
        <taxon>Bivalvia</taxon>
        <taxon>Autobranchia</taxon>
        <taxon>Pteriomorphia</taxon>
        <taxon>Ostreida</taxon>
        <taxon>Ostreoidea</taxon>
        <taxon>Ostreidae</taxon>
        <taxon>Magallana</taxon>
    </lineage>
</organism>
<evidence type="ECO:0000313" key="9">
    <source>
        <dbReference type="EnsemblMetazoa" id="G26130.1:cds"/>
    </source>
</evidence>
<dbReference type="PROSITE" id="PS50104">
    <property type="entry name" value="TIR"/>
    <property type="match status" value="1"/>
</dbReference>
<dbReference type="Gene3D" id="3.40.50.10140">
    <property type="entry name" value="Toll/interleukin-1 receptor homology (TIR) domain"/>
    <property type="match status" value="1"/>
</dbReference>
<comment type="similarity">
    <text evidence="2">Belongs to the Toll-like receptor family.</text>
</comment>
<keyword evidence="10" id="KW-1185">Reference proteome</keyword>
<keyword evidence="4" id="KW-0732">Signal</keyword>
<evidence type="ECO:0000259" key="8">
    <source>
        <dbReference type="PROSITE" id="PS50104"/>
    </source>
</evidence>
<dbReference type="GO" id="GO:0007165">
    <property type="term" value="P:signal transduction"/>
    <property type="evidence" value="ECO:0007669"/>
    <property type="project" value="InterPro"/>
</dbReference>
<evidence type="ECO:0000256" key="6">
    <source>
        <dbReference type="ARBA" id="ARBA00023136"/>
    </source>
</evidence>
<comment type="subcellular location">
    <subcellularLocation>
        <location evidence="1">Membrane</location>
        <topology evidence="1">Single-pass membrane protein</topology>
    </subcellularLocation>
</comment>
<dbReference type="PROSITE" id="PS51450">
    <property type="entry name" value="LRR"/>
    <property type="match status" value="1"/>
</dbReference>
<dbReference type="InterPro" id="IPR001611">
    <property type="entry name" value="Leu-rich_rpt"/>
</dbReference>
<dbReference type="Proteomes" id="UP000005408">
    <property type="component" value="Unassembled WGS sequence"/>
</dbReference>
<dbReference type="PANTHER" id="PTHR24365:SF541">
    <property type="entry name" value="PROTEIN TOLL-RELATED"/>
    <property type="match status" value="1"/>
</dbReference>
<accession>A0A8W8L107</accession>
<reference evidence="9" key="1">
    <citation type="submission" date="2022-08" db="UniProtKB">
        <authorList>
            <consortium name="EnsemblMetazoa"/>
        </authorList>
    </citation>
    <scope>IDENTIFICATION</scope>
    <source>
        <strain evidence="9">05x7-T-G4-1.051#20</strain>
    </source>
</reference>
<sequence>SYLPPSWDDFCTLNETNQNNVTTYAYFCVINSTSSGRWNFTELRSYVSTRDMKYSFDVLCENGANISLPLNAKATNIRKLRVRDCIATDYYADYLNYALDDFPDELEEYVLINIKYLLSVQSMVQSYRKQSDSLPKNVECGDDETLKIKIERNLTYIFSNDLDDMEKEQLGTIFARFIIGRRISSRKCHFANLHLLDTSVSRSKSRFYAESLTEQNRFPALRVLNISHSVIHYIPEQFKTWWLYFPKLEYLDMSYNRIQEIVFHTNTKEMTNHHVPIVTFDFTYNNISRLSVRNFERIIKKKGIFVKMENNPFNCSCTDEMKDVLKYIKETNWNSKKYRRYQYLTKLQCHHPENIKGRFLKSLSIYDLNCDFELMPITVALCVFSFIIFVLIVIMLKYRREIQILFFTRFHCTLPCQPSQTNDDKIFDAFVSYSNDDKDWVHSTFDYNKHKRLAHLKFCMHHKDFVAGKTILENIVKSVEDSRHTMIVLSKNFIESHFCMWEFQEAFQQSIVERKRHLIIILLEDIPENDLPHDVKRCMKTFTYIRKDDAIFTDRLLYSLSYSRRPLPAKLAQDNEAFDAVDQLADKKTCNFKQSVYESSVNKL</sequence>
<feature type="domain" description="TIR" evidence="8">
    <location>
        <begin position="425"/>
        <end position="560"/>
    </location>
</feature>
<evidence type="ECO:0000256" key="7">
    <source>
        <dbReference type="SAM" id="Phobius"/>
    </source>
</evidence>
<dbReference type="GO" id="GO:0038023">
    <property type="term" value="F:signaling receptor activity"/>
    <property type="evidence" value="ECO:0007669"/>
    <property type="project" value="TreeGrafter"/>
</dbReference>
<evidence type="ECO:0000256" key="1">
    <source>
        <dbReference type="ARBA" id="ARBA00004167"/>
    </source>
</evidence>
<dbReference type="InterPro" id="IPR035897">
    <property type="entry name" value="Toll_tir_struct_dom_sf"/>
</dbReference>
<dbReference type="AlphaFoldDB" id="A0A8W8L107"/>
<evidence type="ECO:0000256" key="3">
    <source>
        <dbReference type="ARBA" id="ARBA00022692"/>
    </source>
</evidence>
<dbReference type="SUPFAM" id="SSF52200">
    <property type="entry name" value="Toll/Interleukin receptor TIR domain"/>
    <property type="match status" value="1"/>
</dbReference>
<keyword evidence="3 7" id="KW-0812">Transmembrane</keyword>
<dbReference type="InterPro" id="IPR032675">
    <property type="entry name" value="LRR_dom_sf"/>
</dbReference>
<dbReference type="InterPro" id="IPR000157">
    <property type="entry name" value="TIR_dom"/>
</dbReference>
<dbReference type="SMART" id="SM00255">
    <property type="entry name" value="TIR"/>
    <property type="match status" value="1"/>
</dbReference>
<dbReference type="Pfam" id="PF13676">
    <property type="entry name" value="TIR_2"/>
    <property type="match status" value="1"/>
</dbReference>